<feature type="region of interest" description="Disordered" evidence="1">
    <location>
        <begin position="67"/>
        <end position="104"/>
    </location>
</feature>
<reference evidence="2" key="2">
    <citation type="submission" date="2023-06" db="EMBL/GenBank/DDBJ databases">
        <authorList>
            <consortium name="Lawrence Berkeley National Laboratory"/>
            <person name="Haridas S."/>
            <person name="Hensen N."/>
            <person name="Bonometti L."/>
            <person name="Westerberg I."/>
            <person name="Brannstrom I.O."/>
            <person name="Guillou S."/>
            <person name="Cros-Aarteil S."/>
            <person name="Calhoun S."/>
            <person name="Kuo A."/>
            <person name="Mondo S."/>
            <person name="Pangilinan J."/>
            <person name="Riley R."/>
            <person name="Labutti K."/>
            <person name="Andreopoulos B."/>
            <person name="Lipzen A."/>
            <person name="Chen C."/>
            <person name="Yanf M."/>
            <person name="Daum C."/>
            <person name="Ng V."/>
            <person name="Clum A."/>
            <person name="Steindorff A."/>
            <person name="Ohm R."/>
            <person name="Martin F."/>
            <person name="Silar P."/>
            <person name="Natvig D."/>
            <person name="Lalanne C."/>
            <person name="Gautier V."/>
            <person name="Ament-Velasquez S.L."/>
            <person name="Kruys A."/>
            <person name="Hutchinson M.I."/>
            <person name="Powell A.J."/>
            <person name="Barry K."/>
            <person name="Miller A.N."/>
            <person name="Grigoriev I.V."/>
            <person name="Debuchy R."/>
            <person name="Gladieux P."/>
            <person name="Thoren M.H."/>
            <person name="Johannesson H."/>
        </authorList>
    </citation>
    <scope>NUCLEOTIDE SEQUENCE</scope>
    <source>
        <strain evidence="2">SMH4131-1</strain>
    </source>
</reference>
<organism evidence="2 3">
    <name type="scientific">Cercophora scortea</name>
    <dbReference type="NCBI Taxonomy" id="314031"/>
    <lineage>
        <taxon>Eukaryota</taxon>
        <taxon>Fungi</taxon>
        <taxon>Dikarya</taxon>
        <taxon>Ascomycota</taxon>
        <taxon>Pezizomycotina</taxon>
        <taxon>Sordariomycetes</taxon>
        <taxon>Sordariomycetidae</taxon>
        <taxon>Sordariales</taxon>
        <taxon>Lasiosphaeriaceae</taxon>
        <taxon>Cercophora</taxon>
    </lineage>
</organism>
<protein>
    <submittedName>
        <fullName evidence="2">Uncharacterized protein</fullName>
    </submittedName>
</protein>
<keyword evidence="3" id="KW-1185">Reference proteome</keyword>
<feature type="region of interest" description="Disordered" evidence="1">
    <location>
        <begin position="1"/>
        <end position="21"/>
    </location>
</feature>
<sequence>MSQRLFRKRSSAKFHTPPQQQANEVYSALLLDDDDDADDSAAISGQHRRARSSLRWSHGFTAYRLSTEGSAERPPTRKLVKDPNGSGRPSFSFELSDSDTEKDKGLVRRQIARLKELYRRAEKSAS</sequence>
<feature type="compositionally biased region" description="Basic and acidic residues" evidence="1">
    <location>
        <begin position="70"/>
        <end position="81"/>
    </location>
</feature>
<evidence type="ECO:0000256" key="1">
    <source>
        <dbReference type="SAM" id="MobiDB-lite"/>
    </source>
</evidence>
<reference evidence="2" key="1">
    <citation type="journal article" date="2023" name="Mol. Phylogenet. Evol.">
        <title>Genome-scale phylogeny and comparative genomics of the fungal order Sordariales.</title>
        <authorList>
            <person name="Hensen N."/>
            <person name="Bonometti L."/>
            <person name="Westerberg I."/>
            <person name="Brannstrom I.O."/>
            <person name="Guillou S."/>
            <person name="Cros-Aarteil S."/>
            <person name="Calhoun S."/>
            <person name="Haridas S."/>
            <person name="Kuo A."/>
            <person name="Mondo S."/>
            <person name="Pangilinan J."/>
            <person name="Riley R."/>
            <person name="LaButti K."/>
            <person name="Andreopoulos B."/>
            <person name="Lipzen A."/>
            <person name="Chen C."/>
            <person name="Yan M."/>
            <person name="Daum C."/>
            <person name="Ng V."/>
            <person name="Clum A."/>
            <person name="Steindorff A."/>
            <person name="Ohm R.A."/>
            <person name="Martin F."/>
            <person name="Silar P."/>
            <person name="Natvig D.O."/>
            <person name="Lalanne C."/>
            <person name="Gautier V."/>
            <person name="Ament-Velasquez S.L."/>
            <person name="Kruys A."/>
            <person name="Hutchinson M.I."/>
            <person name="Powell A.J."/>
            <person name="Barry K."/>
            <person name="Miller A.N."/>
            <person name="Grigoriev I.V."/>
            <person name="Debuchy R."/>
            <person name="Gladieux P."/>
            <person name="Hiltunen Thoren M."/>
            <person name="Johannesson H."/>
        </authorList>
    </citation>
    <scope>NUCLEOTIDE SEQUENCE</scope>
    <source>
        <strain evidence="2">SMH4131-1</strain>
    </source>
</reference>
<dbReference type="EMBL" id="JAUEPO010000001">
    <property type="protein sequence ID" value="KAK3336665.1"/>
    <property type="molecule type" value="Genomic_DNA"/>
</dbReference>
<evidence type="ECO:0000313" key="2">
    <source>
        <dbReference type="EMBL" id="KAK3336665.1"/>
    </source>
</evidence>
<evidence type="ECO:0000313" key="3">
    <source>
        <dbReference type="Proteomes" id="UP001286456"/>
    </source>
</evidence>
<feature type="compositionally biased region" description="Basic residues" evidence="1">
    <location>
        <begin position="1"/>
        <end position="12"/>
    </location>
</feature>
<accession>A0AAE0MLK9</accession>
<dbReference type="Proteomes" id="UP001286456">
    <property type="component" value="Unassembled WGS sequence"/>
</dbReference>
<gene>
    <name evidence="2" type="ORF">B0T19DRAFT_46287</name>
</gene>
<name>A0AAE0MLK9_9PEZI</name>
<comment type="caution">
    <text evidence="2">The sequence shown here is derived from an EMBL/GenBank/DDBJ whole genome shotgun (WGS) entry which is preliminary data.</text>
</comment>
<proteinExistence type="predicted"/>
<dbReference type="AlphaFoldDB" id="A0AAE0MLK9"/>